<reference evidence="1 2" key="1">
    <citation type="submission" date="2021-03" db="EMBL/GenBank/DDBJ databases">
        <title>Genomic Encyclopedia of Type Strains, Phase IV (KMG-IV): sequencing the most valuable type-strain genomes for metagenomic binning, comparative biology and taxonomic classification.</title>
        <authorList>
            <person name="Goeker M."/>
        </authorList>
    </citation>
    <scope>NUCLEOTIDE SEQUENCE [LARGE SCALE GENOMIC DNA]</scope>
    <source>
        <strain evidence="1 2">DSM 21292</strain>
    </source>
</reference>
<accession>A0ABS4RQY9</accession>
<gene>
    <name evidence="1" type="ORF">J2Z28_001920</name>
</gene>
<dbReference type="EMBL" id="JAGIKV010000006">
    <property type="protein sequence ID" value="MBP2245302.1"/>
    <property type="molecule type" value="Genomic_DNA"/>
</dbReference>
<name>A0ABS4RQY9_PAEXY</name>
<protein>
    <submittedName>
        <fullName evidence="1">Uncharacterized protein</fullName>
    </submittedName>
</protein>
<evidence type="ECO:0000313" key="1">
    <source>
        <dbReference type="EMBL" id="MBP2245302.1"/>
    </source>
</evidence>
<dbReference type="RefSeq" id="WP_211082071.1">
    <property type="nucleotide sequence ID" value="NZ_CBCSLC010000003.1"/>
</dbReference>
<proteinExistence type="predicted"/>
<comment type="caution">
    <text evidence="1">The sequence shown here is derived from an EMBL/GenBank/DDBJ whole genome shotgun (WGS) entry which is preliminary data.</text>
</comment>
<keyword evidence="2" id="KW-1185">Reference proteome</keyword>
<organism evidence="1 2">
    <name type="scientific">Paenibacillus xylanexedens</name>
    <dbReference type="NCBI Taxonomy" id="528191"/>
    <lineage>
        <taxon>Bacteria</taxon>
        <taxon>Bacillati</taxon>
        <taxon>Bacillota</taxon>
        <taxon>Bacilli</taxon>
        <taxon>Bacillales</taxon>
        <taxon>Paenibacillaceae</taxon>
        <taxon>Paenibacillus</taxon>
    </lineage>
</organism>
<dbReference type="Proteomes" id="UP000810207">
    <property type="component" value="Unassembled WGS sequence"/>
</dbReference>
<evidence type="ECO:0000313" key="2">
    <source>
        <dbReference type="Proteomes" id="UP000810207"/>
    </source>
</evidence>
<sequence length="66" mass="7300">MSKVVTHNFYVGEKRVMFSEWYEPLSKEALLERAAMAAERGYGTPDTVVDSTGRMVKLGGEGADTE</sequence>